<dbReference type="EMBL" id="JBHRTF010000001">
    <property type="protein sequence ID" value="MFC3114223.1"/>
    <property type="molecule type" value="Genomic_DNA"/>
</dbReference>
<feature type="domain" description="Fe2OG dioxygenase" evidence="7">
    <location>
        <begin position="110"/>
        <end position="208"/>
    </location>
</feature>
<keyword evidence="2" id="KW-0479">Metal-binding</keyword>
<dbReference type="InterPro" id="IPR044862">
    <property type="entry name" value="Pro_4_hyd_alph_FE2OG_OXY"/>
</dbReference>
<dbReference type="Pfam" id="PF13640">
    <property type="entry name" value="2OG-FeII_Oxy_3"/>
    <property type="match status" value="1"/>
</dbReference>
<dbReference type="PANTHER" id="PTHR12907:SF26">
    <property type="entry name" value="HIF PROLYL HYDROXYLASE, ISOFORM C"/>
    <property type="match status" value="1"/>
</dbReference>
<evidence type="ECO:0000256" key="6">
    <source>
        <dbReference type="ARBA" id="ARBA00023004"/>
    </source>
</evidence>
<evidence type="ECO:0000313" key="9">
    <source>
        <dbReference type="Proteomes" id="UP001595555"/>
    </source>
</evidence>
<dbReference type="Gene3D" id="2.60.120.620">
    <property type="entry name" value="q2cbj1_9rhob like domain"/>
    <property type="match status" value="1"/>
</dbReference>
<dbReference type="SMART" id="SM00702">
    <property type="entry name" value="P4Hc"/>
    <property type="match status" value="1"/>
</dbReference>
<keyword evidence="5" id="KW-0560">Oxidoreductase</keyword>
<evidence type="ECO:0000256" key="2">
    <source>
        <dbReference type="ARBA" id="ARBA00022723"/>
    </source>
</evidence>
<evidence type="ECO:0000313" key="8">
    <source>
        <dbReference type="EMBL" id="MFC3114223.1"/>
    </source>
</evidence>
<organism evidence="8 9">
    <name type="scientific">Cellvibrio fontiphilus</name>
    <dbReference type="NCBI Taxonomy" id="1815559"/>
    <lineage>
        <taxon>Bacteria</taxon>
        <taxon>Pseudomonadati</taxon>
        <taxon>Pseudomonadota</taxon>
        <taxon>Gammaproteobacteria</taxon>
        <taxon>Cellvibrionales</taxon>
        <taxon>Cellvibrionaceae</taxon>
        <taxon>Cellvibrio</taxon>
    </lineage>
</organism>
<comment type="cofactor">
    <cofactor evidence="1">
        <name>L-ascorbate</name>
        <dbReference type="ChEBI" id="CHEBI:38290"/>
    </cofactor>
</comment>
<keyword evidence="4" id="KW-0223">Dioxygenase</keyword>
<sequence length="211" mass="24052">MTEPASLFDTTFFSEQLFDQIADALADTGYLVLDKPLPQPLLDGLLANLQQQQASLNPAGVGRQGDYQRNEQIRGDSIQWLEPGDPAVTEFLSVMDKLREAMNQRLYLGLFDYESHYAVYEPGAFYQKHRDAFRGKPGRKLSSVLYLNPDWDKHNGGELVLYDEAGDLELFRVAPEYGRLVLFLSEDFPHEVLPAKVRRQSIAGWFRIKPL</sequence>
<reference evidence="9" key="1">
    <citation type="journal article" date="2019" name="Int. J. Syst. Evol. Microbiol.">
        <title>The Global Catalogue of Microorganisms (GCM) 10K type strain sequencing project: providing services to taxonomists for standard genome sequencing and annotation.</title>
        <authorList>
            <consortium name="The Broad Institute Genomics Platform"/>
            <consortium name="The Broad Institute Genome Sequencing Center for Infectious Disease"/>
            <person name="Wu L."/>
            <person name="Ma J."/>
        </authorList>
    </citation>
    <scope>NUCLEOTIDE SEQUENCE [LARGE SCALE GENOMIC DNA]</scope>
    <source>
        <strain evidence="9">KCTC 52237</strain>
    </source>
</reference>
<evidence type="ECO:0000256" key="3">
    <source>
        <dbReference type="ARBA" id="ARBA00022896"/>
    </source>
</evidence>
<evidence type="ECO:0000256" key="1">
    <source>
        <dbReference type="ARBA" id="ARBA00001961"/>
    </source>
</evidence>
<accession>A0ABV7FBV6</accession>
<gene>
    <name evidence="8" type="ORF">ACFODX_01560</name>
</gene>
<protein>
    <submittedName>
        <fullName evidence="8">2OG-Fe(II) oxygenase</fullName>
    </submittedName>
</protein>
<dbReference type="InterPro" id="IPR006620">
    <property type="entry name" value="Pro_4_hyd_alph"/>
</dbReference>
<dbReference type="RefSeq" id="WP_378115365.1">
    <property type="nucleotide sequence ID" value="NZ_JBHRTF010000001.1"/>
</dbReference>
<dbReference type="InterPro" id="IPR005123">
    <property type="entry name" value="Oxoglu/Fe-dep_dioxygenase_dom"/>
</dbReference>
<keyword evidence="6" id="KW-0408">Iron</keyword>
<dbReference type="PANTHER" id="PTHR12907">
    <property type="entry name" value="EGL NINE HOMOLOG-RELATED"/>
    <property type="match status" value="1"/>
</dbReference>
<keyword evidence="9" id="KW-1185">Reference proteome</keyword>
<name>A0ABV7FBV6_9GAMM</name>
<keyword evidence="3" id="KW-0847">Vitamin C</keyword>
<comment type="caution">
    <text evidence="8">The sequence shown here is derived from an EMBL/GenBank/DDBJ whole genome shotgun (WGS) entry which is preliminary data.</text>
</comment>
<evidence type="ECO:0000259" key="7">
    <source>
        <dbReference type="PROSITE" id="PS51471"/>
    </source>
</evidence>
<proteinExistence type="predicted"/>
<dbReference type="PROSITE" id="PS51471">
    <property type="entry name" value="FE2OG_OXY"/>
    <property type="match status" value="1"/>
</dbReference>
<dbReference type="Proteomes" id="UP001595555">
    <property type="component" value="Unassembled WGS sequence"/>
</dbReference>
<dbReference type="InterPro" id="IPR051559">
    <property type="entry name" value="HIF_prolyl_hydroxylases"/>
</dbReference>
<evidence type="ECO:0000256" key="4">
    <source>
        <dbReference type="ARBA" id="ARBA00022964"/>
    </source>
</evidence>
<evidence type="ECO:0000256" key="5">
    <source>
        <dbReference type="ARBA" id="ARBA00023002"/>
    </source>
</evidence>